<dbReference type="InterPro" id="IPR013930">
    <property type="entry name" value="RPAP1_N"/>
</dbReference>
<keyword evidence="4" id="KW-0539">Nucleus</keyword>
<evidence type="ECO:0000256" key="1">
    <source>
        <dbReference type="ARBA" id="ARBA00004123"/>
    </source>
</evidence>
<evidence type="ECO:0000256" key="3">
    <source>
        <dbReference type="ARBA" id="ARBA00023163"/>
    </source>
</evidence>
<comment type="caution">
    <text evidence="10">The sequence shown here is derived from an EMBL/GenBank/DDBJ whole genome shotgun (WGS) entry which is preliminary data.</text>
</comment>
<feature type="region of interest" description="Disordered" evidence="5">
    <location>
        <begin position="236"/>
        <end position="296"/>
    </location>
</feature>
<evidence type="ECO:0000259" key="9">
    <source>
        <dbReference type="Pfam" id="PF25766"/>
    </source>
</evidence>
<accession>A0A812B879</accession>
<sequence>MTPTLLSPLQIKQLIVVLESSGDKSLQMRSALLTEVQYGLGGLKVWVDSWPDFNAVVFKRFWPQSVLLEYNYYVYASDEQKLKEMLLTPGLISWKNSFFLAFPCSFNSILALAADKHGYCLKHPTAVFEIYRFKKDNTKPVQVPEDVTVRELDIKWADLVAANWGYIFHDYNETKQLIRIFIKTYPSSQPPPSEKLTRRPKTGETDDDLLKLQRDFFIAKCQPAARVVKAVEKARPSEVSSSTQETHQQQGAVSTSTKRDVVHMDVFPSQASSTKSTPIPPTKKLKADQKSRVATVKPELDQESLATVLTSIIERDTKNASVYPRPFSVDGFPRVVHRGAVNINNSSQKLTDRTKKSLFAQQFDKSSCSDFKLSSEPCPSDSPENTFKSNATLLSSTASSNIITGFGLSASQASLEAKAIHQENISKISQMDSEKIISEQQMLISTLDEKLINFLKSKKSVKGDANPATEKMETDEAVDIGIRQKISKSETGINKEEIPVKPDPKLVHMDMVELEKLAWMKDLPKPKADSVNGNTARFDFEGCLVPVDADVPVNQGLHHHGEQAERAGYTLEELFHLCRSLNSQQRTLALKTIGHVIVNAKSGLFEESLQSLILPSVINAGLVFLLRWALDDKIDNVLVAAIFALHALLTNMKDEDGLEFTFCWYRGREVPAHASVDEASKIPEEKLDFLEKVEETDADKVKEDVVRALVNSMYLLQRLRYLLEMWHPPYQSVNCILEILIRVARNSKQDAYSICKCPRLLDVIVNQFLPLSWSTDEDLQDNMKENTAVSAMRLMKAITQTGKSMAADLISRFQLSERIFRYIAQKPSEMNLSIRAAYQLQIASFHTWQVCLAYGLAGEGYSELYPLLMANLQSVVSMPKDSDHILSMSLDSALLGVLEAAMQLAGSHSRIHGKFNPSVKHQQQGTGPVSSPVQLPSPPITWSQVVGLLEPVLLLMQRSLKCVADQFQFNKYSLNLATASVNFVASFFKIWSLQSDYNPLKVLPQLENLCDFLLNFLWPSLGFRSVIIRLISHSLILNGGKHAKKEVTTNLQDLGCKASAGTSEALPILRMETPYGLLTAILRLFNITCTLHKGLMNKVAPLVTTDEDIKGYIKAVTQDSSITSCPFLRFENQFQYYVLKLVSKSGSGYASDPMFHQFALSLATRLYYGDEHLAHTLLSTVIFNKDFLPLDFQLEASIKDFSLLNISKPGEKSSYSSAKGNNLPQQAVSLLNSIRASYMMAFGQREFAMLRSKSRCLAHYEEVESFLTENLGEALLPCDWMFLPLIEMYSFVNSPQQDGKCIEKLSETQTMQIANALRWIFLLEFKKSKSMTIIPVTLKLSRLMCVFLTGNELFLEPVIHNHLAALLYFYTGTTSLEQMDFEQPIPGLTSFYDFFMSFLQQYEAVSFGDPVFGSYVLLPLQQRHNAMMRKSLWSEHTSVLRTLRVAIKDHLVPIENYLFPEETDTEILRLILLGLLMGTVKPLWAPVMYLVAIHHVNRFLFRQDDQNNSLRRFMFDQISRCPTPQIKEHLLLYKLYNAEKEFGMEFYSELPPIRQSLLDKMVGVKTR</sequence>
<evidence type="ECO:0000256" key="4">
    <source>
        <dbReference type="ARBA" id="ARBA00023242"/>
    </source>
</evidence>
<comment type="similarity">
    <text evidence="2">Belongs to the RPAP1 family.</text>
</comment>
<evidence type="ECO:0000259" key="6">
    <source>
        <dbReference type="Pfam" id="PF06021"/>
    </source>
</evidence>
<dbReference type="Pfam" id="PF06021">
    <property type="entry name" value="Gly_acyl_tr_N"/>
    <property type="match status" value="1"/>
</dbReference>
<dbReference type="Pfam" id="PF08620">
    <property type="entry name" value="RPAP1_C"/>
    <property type="match status" value="1"/>
</dbReference>
<dbReference type="GO" id="GO:0006366">
    <property type="term" value="P:transcription by RNA polymerase II"/>
    <property type="evidence" value="ECO:0007669"/>
    <property type="project" value="InterPro"/>
</dbReference>
<dbReference type="GO" id="GO:0047961">
    <property type="term" value="F:glycine N-acyltransferase activity"/>
    <property type="evidence" value="ECO:0007669"/>
    <property type="project" value="InterPro"/>
</dbReference>
<feature type="compositionally biased region" description="Polar residues" evidence="5">
    <location>
        <begin position="238"/>
        <end position="256"/>
    </location>
</feature>
<dbReference type="Pfam" id="PF08621">
    <property type="entry name" value="RPAP1_N"/>
    <property type="match status" value="1"/>
</dbReference>
<dbReference type="InterPro" id="IPR016024">
    <property type="entry name" value="ARM-type_fold"/>
</dbReference>
<gene>
    <name evidence="10" type="ORF">SPHA_13337</name>
</gene>
<dbReference type="EMBL" id="CAHIKZ030000446">
    <property type="protein sequence ID" value="CAE1174812.1"/>
    <property type="molecule type" value="Genomic_DNA"/>
</dbReference>
<evidence type="ECO:0000313" key="11">
    <source>
        <dbReference type="Proteomes" id="UP000597762"/>
    </source>
</evidence>
<dbReference type="GO" id="GO:0005739">
    <property type="term" value="C:mitochondrion"/>
    <property type="evidence" value="ECO:0007669"/>
    <property type="project" value="InterPro"/>
</dbReference>
<evidence type="ECO:0000259" key="8">
    <source>
        <dbReference type="Pfam" id="PF08621"/>
    </source>
</evidence>
<protein>
    <submittedName>
        <fullName evidence="10">RPAP1</fullName>
    </submittedName>
</protein>
<feature type="domain" description="RPAP1 N-terminal" evidence="8">
    <location>
        <begin position="419"/>
        <end position="460"/>
    </location>
</feature>
<evidence type="ECO:0000256" key="5">
    <source>
        <dbReference type="SAM" id="MobiDB-lite"/>
    </source>
</evidence>
<organism evidence="10 11">
    <name type="scientific">Acanthosepion pharaonis</name>
    <name type="common">Pharaoh cuttlefish</name>
    <name type="synonym">Sepia pharaonis</name>
    <dbReference type="NCBI Taxonomy" id="158019"/>
    <lineage>
        <taxon>Eukaryota</taxon>
        <taxon>Metazoa</taxon>
        <taxon>Spiralia</taxon>
        <taxon>Lophotrochozoa</taxon>
        <taxon>Mollusca</taxon>
        <taxon>Cephalopoda</taxon>
        <taxon>Coleoidea</taxon>
        <taxon>Decapodiformes</taxon>
        <taxon>Sepiida</taxon>
        <taxon>Sepiina</taxon>
        <taxon>Sepiidae</taxon>
        <taxon>Acanthosepion</taxon>
    </lineage>
</organism>
<dbReference type="InterPro" id="IPR013929">
    <property type="entry name" value="RPAP1_C"/>
</dbReference>
<dbReference type="PANTHER" id="PTHR21483:SF18">
    <property type="entry name" value="RNA POLYMERASE II-ASSOCIATED PROTEIN 1"/>
    <property type="match status" value="1"/>
</dbReference>
<dbReference type="Proteomes" id="UP000597762">
    <property type="component" value="Unassembled WGS sequence"/>
</dbReference>
<reference evidence="10" key="1">
    <citation type="submission" date="2021-01" db="EMBL/GenBank/DDBJ databases">
        <authorList>
            <person name="Li R."/>
            <person name="Bekaert M."/>
        </authorList>
    </citation>
    <scope>NUCLEOTIDE SEQUENCE</scope>
    <source>
        <strain evidence="10">Farmed</strain>
    </source>
</reference>
<dbReference type="Pfam" id="PF25766">
    <property type="entry name" value="TPR_RPAP1"/>
    <property type="match status" value="1"/>
</dbReference>
<dbReference type="SUPFAM" id="SSF48371">
    <property type="entry name" value="ARM repeat"/>
    <property type="match status" value="1"/>
</dbReference>
<evidence type="ECO:0000256" key="2">
    <source>
        <dbReference type="ARBA" id="ARBA00009953"/>
    </source>
</evidence>
<evidence type="ECO:0000259" key="7">
    <source>
        <dbReference type="Pfam" id="PF08620"/>
    </source>
</evidence>
<name>A0A812B879_ACAPH</name>
<keyword evidence="11" id="KW-1185">Reference proteome</keyword>
<feature type="domain" description="RPAP1 C-terminal" evidence="7">
    <location>
        <begin position="536"/>
        <end position="600"/>
    </location>
</feature>
<keyword evidence="3" id="KW-0804">Transcription</keyword>
<feature type="domain" description="RPAP1/MINIYO-like TPR repeats" evidence="9">
    <location>
        <begin position="1281"/>
        <end position="1507"/>
    </location>
</feature>
<dbReference type="OrthoDB" id="348201at2759"/>
<feature type="domain" description="Glycine N-acyltransferase N-terminal" evidence="6">
    <location>
        <begin position="10"/>
        <end position="165"/>
    </location>
</feature>
<dbReference type="InterPro" id="IPR057989">
    <property type="entry name" value="TPR_RPAP1/MINIYO-like"/>
</dbReference>
<dbReference type="PANTHER" id="PTHR21483">
    <property type="entry name" value="RNA POLYMERASE II-ASSOCIATED PROTEIN 1"/>
    <property type="match status" value="1"/>
</dbReference>
<dbReference type="InterPro" id="IPR039913">
    <property type="entry name" value="RPAP1/Rba50"/>
</dbReference>
<dbReference type="InterPro" id="IPR015938">
    <property type="entry name" value="Glycine_N-acyltransferase_N"/>
</dbReference>
<proteinExistence type="inferred from homology"/>
<evidence type="ECO:0000313" key="10">
    <source>
        <dbReference type="EMBL" id="CAE1174812.1"/>
    </source>
</evidence>
<comment type="subcellular location">
    <subcellularLocation>
        <location evidence="1">Nucleus</location>
    </subcellularLocation>
</comment>